<organism evidence="4 5">
    <name type="scientific">Fundulus heteroclitus</name>
    <name type="common">Killifish</name>
    <name type="synonym">Mummichog</name>
    <dbReference type="NCBI Taxonomy" id="8078"/>
    <lineage>
        <taxon>Eukaryota</taxon>
        <taxon>Metazoa</taxon>
        <taxon>Chordata</taxon>
        <taxon>Craniata</taxon>
        <taxon>Vertebrata</taxon>
        <taxon>Euteleostomi</taxon>
        <taxon>Actinopterygii</taxon>
        <taxon>Neopterygii</taxon>
        <taxon>Teleostei</taxon>
        <taxon>Neoteleostei</taxon>
        <taxon>Acanthomorphata</taxon>
        <taxon>Ovalentaria</taxon>
        <taxon>Atherinomorphae</taxon>
        <taxon>Cyprinodontiformes</taxon>
        <taxon>Fundulidae</taxon>
        <taxon>Fundulus</taxon>
    </lineage>
</organism>
<dbReference type="Proteomes" id="UP000265000">
    <property type="component" value="Unplaced"/>
</dbReference>
<feature type="binding site" evidence="1">
    <location>
        <position position="103"/>
    </location>
    <ligand>
        <name>Zn(2+)</name>
        <dbReference type="ChEBI" id="CHEBI:29105"/>
        <note>catalytic</note>
    </ligand>
</feature>
<dbReference type="InterPro" id="IPR006026">
    <property type="entry name" value="Peptidase_Metallo"/>
</dbReference>
<dbReference type="Gene3D" id="3.40.390.10">
    <property type="entry name" value="Collagenase (Catalytic Domain)"/>
    <property type="match status" value="1"/>
</dbReference>
<keyword evidence="1 2" id="KW-0482">Metalloprotease</keyword>
<evidence type="ECO:0000313" key="4">
    <source>
        <dbReference type="Ensembl" id="ENSFHEP00000010368.1"/>
    </source>
</evidence>
<dbReference type="GeneTree" id="ENSGT00950000183111"/>
<feature type="binding site" evidence="1">
    <location>
        <position position="97"/>
    </location>
    <ligand>
        <name>Zn(2+)</name>
        <dbReference type="ChEBI" id="CHEBI:29105"/>
        <note>catalytic</note>
    </ligand>
</feature>
<comment type="cofactor">
    <cofactor evidence="1 2">
        <name>Zn(2+)</name>
        <dbReference type="ChEBI" id="CHEBI:29105"/>
    </cofactor>
    <text evidence="1 2">Binds 1 zinc ion per subunit.</text>
</comment>
<reference evidence="4" key="2">
    <citation type="submission" date="2025-09" db="UniProtKB">
        <authorList>
            <consortium name="Ensembl"/>
        </authorList>
    </citation>
    <scope>IDENTIFICATION</scope>
</reference>
<dbReference type="GO" id="GO:0006508">
    <property type="term" value="P:proteolysis"/>
    <property type="evidence" value="ECO:0007669"/>
    <property type="project" value="UniProtKB-KW"/>
</dbReference>
<keyword evidence="2" id="KW-0732">Signal</keyword>
<dbReference type="PROSITE" id="PS51864">
    <property type="entry name" value="ASTACIN"/>
    <property type="match status" value="1"/>
</dbReference>
<dbReference type="STRING" id="8078.ENSFHEP00000010368"/>
<dbReference type="InterPro" id="IPR024079">
    <property type="entry name" value="MetalloPept_cat_dom_sf"/>
</dbReference>
<feature type="chain" id="PRO_5018381724" description="Metalloendopeptidase" evidence="2">
    <location>
        <begin position="19"/>
        <end position="218"/>
    </location>
</feature>
<feature type="binding site" evidence="1">
    <location>
        <position position="93"/>
    </location>
    <ligand>
        <name>Zn(2+)</name>
        <dbReference type="ChEBI" id="CHEBI:29105"/>
        <note>catalytic</note>
    </ligand>
</feature>
<feature type="active site" evidence="1">
    <location>
        <position position="94"/>
    </location>
</feature>
<dbReference type="PANTHER" id="PTHR10127">
    <property type="entry name" value="DISCOIDIN, CUB, EGF, LAMININ , AND ZINC METALLOPROTEASE DOMAIN CONTAINING"/>
    <property type="match status" value="1"/>
</dbReference>
<dbReference type="GO" id="GO:0004222">
    <property type="term" value="F:metalloendopeptidase activity"/>
    <property type="evidence" value="ECO:0007669"/>
    <property type="project" value="UniProtKB-UniRule"/>
</dbReference>
<dbReference type="EC" id="3.4.24.-" evidence="2"/>
<evidence type="ECO:0000256" key="2">
    <source>
        <dbReference type="RuleBase" id="RU361183"/>
    </source>
</evidence>
<protein>
    <recommendedName>
        <fullName evidence="2">Metalloendopeptidase</fullName>
        <ecNumber evidence="2">3.4.24.-</ecNumber>
    </recommendedName>
</protein>
<keyword evidence="1 2" id="KW-0378">Hydrolase</keyword>
<reference evidence="4" key="1">
    <citation type="submission" date="2025-08" db="UniProtKB">
        <authorList>
            <consortium name="Ensembl"/>
        </authorList>
    </citation>
    <scope>IDENTIFICATION</scope>
</reference>
<keyword evidence="1 2" id="KW-0862">Zinc</keyword>
<dbReference type="InterPro" id="IPR001506">
    <property type="entry name" value="Peptidase_M12A"/>
</dbReference>
<proteinExistence type="predicted"/>
<keyword evidence="1 2" id="KW-0479">Metal-binding</keyword>
<name>A0A3Q2T6Z4_FUNHE</name>
<dbReference type="AlphaFoldDB" id="A0A3Q2T6Z4"/>
<feature type="domain" description="Peptidase M12A" evidence="3">
    <location>
        <begin position="1"/>
        <end position="190"/>
    </location>
</feature>
<dbReference type="PRINTS" id="PR00480">
    <property type="entry name" value="ASTACIN"/>
</dbReference>
<accession>A0A3Q2T6Z4</accession>
<dbReference type="SMART" id="SM00235">
    <property type="entry name" value="ZnMc"/>
    <property type="match status" value="1"/>
</dbReference>
<feature type="signal peptide" evidence="2">
    <location>
        <begin position="1"/>
        <end position="18"/>
    </location>
</feature>
<sequence>MRLERCFFLLLNLAVSSAVSLPTVNLNAKGVIMRAFDQFRVKSCIDFKPRDSEDFYLNIQKLNGCFSYIGQRIANGQNLSIGARCDTLGIVEHEILHALGFFHEQSRYDRDDYVQIVSANILPVNIHFFIISTFSPYDYMSVMHYRKNAFTNGNGLTIITIDPKFQDVIGQRLEMSPYDAKELNLLYSCSECLQTVEQYGENVEIIKICMFTFVLVQR</sequence>
<evidence type="ECO:0000256" key="1">
    <source>
        <dbReference type="PROSITE-ProRule" id="PRU01211"/>
    </source>
</evidence>
<keyword evidence="1 2" id="KW-0645">Protease</keyword>
<dbReference type="SUPFAM" id="SSF55486">
    <property type="entry name" value="Metalloproteases ('zincins'), catalytic domain"/>
    <property type="match status" value="1"/>
</dbReference>
<evidence type="ECO:0000313" key="5">
    <source>
        <dbReference type="Proteomes" id="UP000265000"/>
    </source>
</evidence>
<keyword evidence="5" id="KW-1185">Reference proteome</keyword>
<dbReference type="Pfam" id="PF01400">
    <property type="entry name" value="Astacin"/>
    <property type="match status" value="1"/>
</dbReference>
<dbReference type="PANTHER" id="PTHR10127:SF903">
    <property type="entry name" value="MEPRIN A SUBUNIT"/>
    <property type="match status" value="1"/>
</dbReference>
<dbReference type="Ensembl" id="ENSFHET00000017055.1">
    <property type="protein sequence ID" value="ENSFHEP00000010368.1"/>
    <property type="gene ID" value="ENSFHEG00000011690.1"/>
</dbReference>
<dbReference type="GO" id="GO:0008270">
    <property type="term" value="F:zinc ion binding"/>
    <property type="evidence" value="ECO:0007669"/>
    <property type="project" value="UniProtKB-UniRule"/>
</dbReference>
<comment type="caution">
    <text evidence="1">Lacks conserved residue(s) required for the propagation of feature annotation.</text>
</comment>
<evidence type="ECO:0000259" key="3">
    <source>
        <dbReference type="PROSITE" id="PS51864"/>
    </source>
</evidence>